<dbReference type="InterPro" id="IPR039123">
    <property type="entry name" value="PPTC7"/>
</dbReference>
<name>A0ABD3CUK0_9LAMI</name>
<keyword evidence="3" id="KW-1185">Reference proteome</keyword>
<comment type="caution">
    <text evidence="2">The sequence shown here is derived from an EMBL/GenBank/DDBJ whole genome shotgun (WGS) entry which is preliminary data.</text>
</comment>
<keyword evidence="1" id="KW-0904">Protein phosphatase</keyword>
<dbReference type="PANTHER" id="PTHR12320">
    <property type="entry name" value="PROTEIN PHOSPHATASE 2C"/>
    <property type="match status" value="1"/>
</dbReference>
<keyword evidence="1" id="KW-0378">Hydrolase</keyword>
<evidence type="ECO:0000313" key="3">
    <source>
        <dbReference type="Proteomes" id="UP001632038"/>
    </source>
</evidence>
<dbReference type="InterPro" id="IPR036457">
    <property type="entry name" value="PPM-type-like_dom_sf"/>
</dbReference>
<sequence>MQFDCRMGNHMVAAAEYSSHAISAVRGCSGHLQFDSMIRNSKKINCPLKMVAASKYLPKVDPSHPRGDDAHFIAADEQFIGVADGVGGWRKHGIDGGEYARCFMFNSLIALIHNNGWHAKSPKSVLEEAYDKTTYTRC</sequence>
<evidence type="ECO:0000313" key="2">
    <source>
        <dbReference type="EMBL" id="KAL3632531.1"/>
    </source>
</evidence>
<keyword evidence="1" id="KW-0479">Metal-binding</keyword>
<keyword evidence="1" id="KW-0460">Magnesium</keyword>
<protein>
    <recommendedName>
        <fullName evidence="1">Protein phosphatase</fullName>
        <ecNumber evidence="1">3.1.3.16</ecNumber>
    </recommendedName>
</protein>
<dbReference type="EC" id="3.1.3.16" evidence="1"/>
<comment type="cofactor">
    <cofactor evidence="1">
        <name>Mg(2+)</name>
        <dbReference type="ChEBI" id="CHEBI:18420"/>
    </cofactor>
</comment>
<comment type="cofactor">
    <cofactor evidence="1">
        <name>Mn(2+)</name>
        <dbReference type="ChEBI" id="CHEBI:29035"/>
    </cofactor>
</comment>
<dbReference type="Proteomes" id="UP001632038">
    <property type="component" value="Unassembled WGS sequence"/>
</dbReference>
<dbReference type="Gene3D" id="3.60.40.10">
    <property type="entry name" value="PPM-type phosphatase domain"/>
    <property type="match status" value="1"/>
</dbReference>
<comment type="catalytic activity">
    <reaction evidence="1">
        <text>O-phospho-L-threonyl-[protein] + H2O = L-threonyl-[protein] + phosphate</text>
        <dbReference type="Rhea" id="RHEA:47004"/>
        <dbReference type="Rhea" id="RHEA-COMP:11060"/>
        <dbReference type="Rhea" id="RHEA-COMP:11605"/>
        <dbReference type="ChEBI" id="CHEBI:15377"/>
        <dbReference type="ChEBI" id="CHEBI:30013"/>
        <dbReference type="ChEBI" id="CHEBI:43474"/>
        <dbReference type="ChEBI" id="CHEBI:61977"/>
        <dbReference type="EC" id="3.1.3.16"/>
    </reaction>
</comment>
<dbReference type="EMBL" id="JAVIJP010000032">
    <property type="protein sequence ID" value="KAL3632531.1"/>
    <property type="molecule type" value="Genomic_DNA"/>
</dbReference>
<gene>
    <name evidence="2" type="ORF">CASFOL_025515</name>
</gene>
<proteinExistence type="inferred from homology"/>
<keyword evidence="1" id="KW-0464">Manganese</keyword>
<dbReference type="SUPFAM" id="SSF81606">
    <property type="entry name" value="PP2C-like"/>
    <property type="match status" value="1"/>
</dbReference>
<dbReference type="GO" id="GO:0046872">
    <property type="term" value="F:metal ion binding"/>
    <property type="evidence" value="ECO:0007669"/>
    <property type="project" value="UniProtKB-UniRule"/>
</dbReference>
<organism evidence="2 3">
    <name type="scientific">Castilleja foliolosa</name>
    <dbReference type="NCBI Taxonomy" id="1961234"/>
    <lineage>
        <taxon>Eukaryota</taxon>
        <taxon>Viridiplantae</taxon>
        <taxon>Streptophyta</taxon>
        <taxon>Embryophyta</taxon>
        <taxon>Tracheophyta</taxon>
        <taxon>Spermatophyta</taxon>
        <taxon>Magnoliopsida</taxon>
        <taxon>eudicotyledons</taxon>
        <taxon>Gunneridae</taxon>
        <taxon>Pentapetalae</taxon>
        <taxon>asterids</taxon>
        <taxon>lamiids</taxon>
        <taxon>Lamiales</taxon>
        <taxon>Orobanchaceae</taxon>
        <taxon>Pedicularideae</taxon>
        <taxon>Castillejinae</taxon>
        <taxon>Castilleja</taxon>
    </lineage>
</organism>
<comment type="similarity">
    <text evidence="1">Belongs to the PP2C family.</text>
</comment>
<evidence type="ECO:0000256" key="1">
    <source>
        <dbReference type="RuleBase" id="RU366020"/>
    </source>
</evidence>
<dbReference type="AlphaFoldDB" id="A0ABD3CUK0"/>
<accession>A0ABD3CUK0</accession>
<comment type="catalytic activity">
    <reaction evidence="1">
        <text>O-phospho-L-seryl-[protein] + H2O = L-seryl-[protein] + phosphate</text>
        <dbReference type="Rhea" id="RHEA:20629"/>
        <dbReference type="Rhea" id="RHEA-COMP:9863"/>
        <dbReference type="Rhea" id="RHEA-COMP:11604"/>
        <dbReference type="ChEBI" id="CHEBI:15377"/>
        <dbReference type="ChEBI" id="CHEBI:29999"/>
        <dbReference type="ChEBI" id="CHEBI:43474"/>
        <dbReference type="ChEBI" id="CHEBI:83421"/>
        <dbReference type="EC" id="3.1.3.16"/>
    </reaction>
</comment>
<reference evidence="3" key="1">
    <citation type="journal article" date="2024" name="IScience">
        <title>Strigolactones Initiate the Formation of Haustorium-like Structures in Castilleja.</title>
        <authorList>
            <person name="Buerger M."/>
            <person name="Peterson D."/>
            <person name="Chory J."/>
        </authorList>
    </citation>
    <scope>NUCLEOTIDE SEQUENCE [LARGE SCALE GENOMIC DNA]</scope>
</reference>
<dbReference type="PANTHER" id="PTHR12320:SF14">
    <property type="entry name" value="PROTEIN PHOSPHATASE"/>
    <property type="match status" value="1"/>
</dbReference>
<dbReference type="GO" id="GO:0004722">
    <property type="term" value="F:protein serine/threonine phosphatase activity"/>
    <property type="evidence" value="ECO:0007669"/>
    <property type="project" value="UniProtKB-EC"/>
</dbReference>